<evidence type="ECO:0000313" key="8">
    <source>
        <dbReference type="Proteomes" id="UP000006732"/>
    </source>
</evidence>
<feature type="binding site" evidence="6">
    <location>
        <position position="68"/>
    </location>
    <ligand>
        <name>a divalent metal cation</name>
        <dbReference type="ChEBI" id="CHEBI:60240"/>
        <label>1</label>
    </ligand>
</feature>
<feature type="binding site" evidence="6">
    <location>
        <position position="331"/>
    </location>
    <ligand>
        <name>a divalent metal cation</name>
        <dbReference type="ChEBI" id="CHEBI:60240"/>
        <label>1</label>
    </ligand>
</feature>
<dbReference type="InterPro" id="IPR017221">
    <property type="entry name" value="DUF34/NIF3_bac"/>
</dbReference>
<evidence type="ECO:0000256" key="5">
    <source>
        <dbReference type="PIRNR" id="PIRNR037489"/>
    </source>
</evidence>
<dbReference type="PIRSF" id="PIRSF037489">
    <property type="entry name" value="UCP037489_NIF3_YqfO"/>
    <property type="match status" value="1"/>
</dbReference>
<evidence type="ECO:0000256" key="3">
    <source>
        <dbReference type="ARBA" id="ARBA00022112"/>
    </source>
</evidence>
<dbReference type="NCBIfam" id="TIGR00486">
    <property type="entry name" value="YbgI_SA1388"/>
    <property type="match status" value="1"/>
</dbReference>
<dbReference type="EMBL" id="CP000482">
    <property type="protein sequence ID" value="ABL00895.1"/>
    <property type="molecule type" value="Genomic_DNA"/>
</dbReference>
<dbReference type="FunFam" id="3.40.1390.30:FF:000001">
    <property type="entry name" value="GTP cyclohydrolase 1 type 2"/>
    <property type="match status" value="1"/>
</dbReference>
<comment type="subunit">
    <text evidence="2">Homohexamer.</text>
</comment>
<feature type="binding site" evidence="6">
    <location>
        <position position="67"/>
    </location>
    <ligand>
        <name>a divalent metal cation</name>
        <dbReference type="ChEBI" id="CHEBI:60240"/>
        <label>1</label>
    </ligand>
</feature>
<dbReference type="Gene3D" id="3.40.1390.30">
    <property type="entry name" value="NIF3 (NGG1p interacting factor 3)-like"/>
    <property type="match status" value="1"/>
</dbReference>
<organism evidence="7 8">
    <name type="scientific">Pelobacter propionicus (strain DSM 2379 / NBRC 103807 / OttBd1)</name>
    <dbReference type="NCBI Taxonomy" id="338966"/>
    <lineage>
        <taxon>Bacteria</taxon>
        <taxon>Pseudomonadati</taxon>
        <taxon>Thermodesulfobacteriota</taxon>
        <taxon>Desulfuromonadia</taxon>
        <taxon>Desulfuromonadales</taxon>
        <taxon>Desulfuromonadaceae</taxon>
        <taxon>Pelobacter</taxon>
    </lineage>
</organism>
<dbReference type="HOGENOM" id="CLU_037423_1_0_7"/>
<keyword evidence="8" id="KW-1185">Reference proteome</keyword>
<reference evidence="7 8" key="1">
    <citation type="submission" date="2006-10" db="EMBL/GenBank/DDBJ databases">
        <title>Complete sequence of chromosome of Pelobacter propionicus DSM 2379.</title>
        <authorList>
            <consortium name="US DOE Joint Genome Institute"/>
            <person name="Copeland A."/>
            <person name="Lucas S."/>
            <person name="Lapidus A."/>
            <person name="Barry K."/>
            <person name="Detter J.C."/>
            <person name="Glavina del Rio T."/>
            <person name="Hammon N."/>
            <person name="Israni S."/>
            <person name="Dalin E."/>
            <person name="Tice H."/>
            <person name="Pitluck S."/>
            <person name="Saunders E."/>
            <person name="Brettin T."/>
            <person name="Bruce D."/>
            <person name="Han C."/>
            <person name="Tapia R."/>
            <person name="Schmutz J."/>
            <person name="Larimer F."/>
            <person name="Land M."/>
            <person name="Hauser L."/>
            <person name="Kyrpides N."/>
            <person name="Kim E."/>
            <person name="Lovley D."/>
            <person name="Richardson P."/>
        </authorList>
    </citation>
    <scope>NUCLEOTIDE SEQUENCE [LARGE SCALE GENOMIC DNA]</scope>
    <source>
        <strain evidence="8">DSM 2379 / NBRC 103807 / OttBd1</strain>
    </source>
</reference>
<dbReference type="Pfam" id="PF01784">
    <property type="entry name" value="DUF34_NIF3"/>
    <property type="match status" value="1"/>
</dbReference>
<dbReference type="KEGG" id="ppd:Ppro_3302"/>
<dbReference type="InterPro" id="IPR015867">
    <property type="entry name" value="N-reg_PII/ATP_PRibTrfase_C"/>
</dbReference>
<gene>
    <name evidence="7" type="ordered locus">Ppro_3302</name>
</gene>
<dbReference type="GO" id="GO:0005737">
    <property type="term" value="C:cytoplasm"/>
    <property type="evidence" value="ECO:0007669"/>
    <property type="project" value="TreeGrafter"/>
</dbReference>
<dbReference type="InterPro" id="IPR036069">
    <property type="entry name" value="DUF34/NIF3_sf"/>
</dbReference>
<evidence type="ECO:0000256" key="1">
    <source>
        <dbReference type="ARBA" id="ARBA00006964"/>
    </source>
</evidence>
<dbReference type="GO" id="GO:0046872">
    <property type="term" value="F:metal ion binding"/>
    <property type="evidence" value="ECO:0007669"/>
    <property type="project" value="UniProtKB-UniRule"/>
</dbReference>
<evidence type="ECO:0000256" key="4">
    <source>
        <dbReference type="ARBA" id="ARBA00022723"/>
    </source>
</evidence>
<dbReference type="Gene3D" id="3.30.70.120">
    <property type="match status" value="1"/>
</dbReference>
<dbReference type="STRING" id="338966.Ppro_3302"/>
<dbReference type="AlphaFoldDB" id="A1AU74"/>
<dbReference type="eggNOG" id="COG0327">
    <property type="taxonomic scope" value="Bacteria"/>
</dbReference>
<dbReference type="RefSeq" id="WP_011737112.1">
    <property type="nucleotide sequence ID" value="NC_008609.1"/>
</dbReference>
<evidence type="ECO:0000256" key="2">
    <source>
        <dbReference type="ARBA" id="ARBA00011643"/>
    </source>
</evidence>
<feature type="binding site" evidence="6">
    <location>
        <position position="106"/>
    </location>
    <ligand>
        <name>a divalent metal cation</name>
        <dbReference type="ChEBI" id="CHEBI:60240"/>
        <label>1</label>
    </ligand>
</feature>
<evidence type="ECO:0000256" key="6">
    <source>
        <dbReference type="PIRSR" id="PIRSR602678-1"/>
    </source>
</evidence>
<dbReference type="SUPFAM" id="SSF102705">
    <property type="entry name" value="NIF3 (NGG1p interacting factor 3)-like"/>
    <property type="match status" value="1"/>
</dbReference>
<keyword evidence="4 5" id="KW-0479">Metal-binding</keyword>
<dbReference type="Proteomes" id="UP000006732">
    <property type="component" value="Chromosome"/>
</dbReference>
<dbReference type="PANTHER" id="PTHR13799">
    <property type="entry name" value="NGG1 INTERACTING FACTOR 3"/>
    <property type="match status" value="1"/>
</dbReference>
<sequence>MKNPKISDIVGIIAKMAPSGLAESWDNSGLQLGDPSAMVSRIMVSLDATMATIQSALACDCQLLISHHPLIFNAPKSISATTPQGACIHAAIRGGLSIISMHTSYDCAEGGLNDLLARRIGLSACSPLQVTSVRELVKLAVYVPGEHLERLRLALLPHSEKLGAYSGCSFAAPGQGTFTPLDGAHPFVGTVGSREMVDEQRLELLLDRAALPRAIKSLLAAHPYEEPAYDIYPLLNEGRKLGLGRVGRLPEAVSLAGFAERLSRDLAAPGLRFVGNPEARVSKVALCGGSGASLMRAAVRAGADVLVSGDIKYHDARDAENLGLALVDAGHFATEIIMVDGVTERLGRMLAEAGYAECGVVPCCVENDPFRCVSQST</sequence>
<dbReference type="PANTHER" id="PTHR13799:SF14">
    <property type="entry name" value="GTP CYCLOHYDROLASE 1 TYPE 2 HOMOLOG"/>
    <property type="match status" value="1"/>
</dbReference>
<evidence type="ECO:0000313" key="7">
    <source>
        <dbReference type="EMBL" id="ABL00895.1"/>
    </source>
</evidence>
<accession>A1AU74</accession>
<protein>
    <recommendedName>
        <fullName evidence="3 5">GTP cyclohydrolase 1 type 2 homolog</fullName>
    </recommendedName>
</protein>
<proteinExistence type="inferred from homology"/>
<comment type="similarity">
    <text evidence="1 5">Belongs to the GTP cyclohydrolase I type 2/NIF3 family.</text>
</comment>
<name>A1AU74_PELPD</name>
<feature type="binding site" evidence="6">
    <location>
        <position position="335"/>
    </location>
    <ligand>
        <name>a divalent metal cation</name>
        <dbReference type="ChEBI" id="CHEBI:60240"/>
        <label>1</label>
    </ligand>
</feature>
<dbReference type="OrthoDB" id="9792792at2"/>
<dbReference type="InterPro" id="IPR002678">
    <property type="entry name" value="DUF34/NIF3"/>
</dbReference>